<protein>
    <submittedName>
        <fullName evidence="2">Uncharacterized protein</fullName>
    </submittedName>
</protein>
<dbReference type="AlphaFoldDB" id="A0A5B0NBV6"/>
<name>A0A5B0NBV6_PUCGR</name>
<reference evidence="2 3" key="1">
    <citation type="submission" date="2019-05" db="EMBL/GenBank/DDBJ databases">
        <title>Emergence of the Ug99 lineage of the wheat stem rust pathogen through somatic hybridization.</title>
        <authorList>
            <person name="Li F."/>
            <person name="Upadhyaya N.M."/>
            <person name="Sperschneider J."/>
            <person name="Matny O."/>
            <person name="Nguyen-Phuc H."/>
            <person name="Mago R."/>
            <person name="Raley C."/>
            <person name="Miller M.E."/>
            <person name="Silverstein K.A.T."/>
            <person name="Henningsen E."/>
            <person name="Hirsch C.D."/>
            <person name="Visser B."/>
            <person name="Pretorius Z.A."/>
            <person name="Steffenson B.J."/>
            <person name="Schwessinger B."/>
            <person name="Dodds P.N."/>
            <person name="Figueroa M."/>
        </authorList>
    </citation>
    <scope>NUCLEOTIDE SEQUENCE [LARGE SCALE GENOMIC DNA]</scope>
    <source>
        <strain evidence="2">21-0</strain>
    </source>
</reference>
<organism evidence="2 3">
    <name type="scientific">Puccinia graminis f. sp. tritici</name>
    <dbReference type="NCBI Taxonomy" id="56615"/>
    <lineage>
        <taxon>Eukaryota</taxon>
        <taxon>Fungi</taxon>
        <taxon>Dikarya</taxon>
        <taxon>Basidiomycota</taxon>
        <taxon>Pucciniomycotina</taxon>
        <taxon>Pucciniomycetes</taxon>
        <taxon>Pucciniales</taxon>
        <taxon>Pucciniaceae</taxon>
        <taxon>Puccinia</taxon>
    </lineage>
</organism>
<feature type="compositionally biased region" description="Low complexity" evidence="1">
    <location>
        <begin position="81"/>
        <end position="92"/>
    </location>
</feature>
<feature type="region of interest" description="Disordered" evidence="1">
    <location>
        <begin position="68"/>
        <end position="116"/>
    </location>
</feature>
<feature type="compositionally biased region" description="Polar residues" evidence="1">
    <location>
        <begin position="93"/>
        <end position="106"/>
    </location>
</feature>
<evidence type="ECO:0000313" key="3">
    <source>
        <dbReference type="Proteomes" id="UP000324748"/>
    </source>
</evidence>
<evidence type="ECO:0000313" key="2">
    <source>
        <dbReference type="EMBL" id="KAA1086737.1"/>
    </source>
</evidence>
<sequence>MPINSPAICTLGIQHHFNRGDVLKMLKNCGTCFVLTALVVVAFMNGLCLAGEDVFKAVHGQPTRTGWREGTGVFLPKPRPRTGVSSGSRGTSQQLWNRTFPSSERSSGCKGSFPWC</sequence>
<evidence type="ECO:0000256" key="1">
    <source>
        <dbReference type="SAM" id="MobiDB-lite"/>
    </source>
</evidence>
<gene>
    <name evidence="2" type="ORF">PGT21_010255</name>
</gene>
<dbReference type="Proteomes" id="UP000324748">
    <property type="component" value="Unassembled WGS sequence"/>
</dbReference>
<accession>A0A5B0NBV6</accession>
<keyword evidence="3" id="KW-1185">Reference proteome</keyword>
<proteinExistence type="predicted"/>
<dbReference type="EMBL" id="VSWC01000105">
    <property type="protein sequence ID" value="KAA1086737.1"/>
    <property type="molecule type" value="Genomic_DNA"/>
</dbReference>
<comment type="caution">
    <text evidence="2">The sequence shown here is derived from an EMBL/GenBank/DDBJ whole genome shotgun (WGS) entry which is preliminary data.</text>
</comment>